<evidence type="ECO:0000256" key="2">
    <source>
        <dbReference type="ARBA" id="ARBA00022695"/>
    </source>
</evidence>
<gene>
    <name evidence="9" type="ORF">OSB04_027524</name>
</gene>
<dbReference type="Gene3D" id="1.10.340.70">
    <property type="match status" value="1"/>
</dbReference>
<evidence type="ECO:0000256" key="3">
    <source>
        <dbReference type="ARBA" id="ARBA00022722"/>
    </source>
</evidence>
<dbReference type="SUPFAM" id="SSF56672">
    <property type="entry name" value="DNA/RNA polymerases"/>
    <property type="match status" value="1"/>
</dbReference>
<dbReference type="Pfam" id="PF17921">
    <property type="entry name" value="Integrase_H2C2"/>
    <property type="match status" value="1"/>
</dbReference>
<keyword evidence="4" id="KW-0255">Endonuclease</keyword>
<accession>A0AA38SET1</accession>
<dbReference type="Pfam" id="PF00385">
    <property type="entry name" value="Chromo"/>
    <property type="match status" value="1"/>
</dbReference>
<dbReference type="GO" id="GO:0016787">
    <property type="term" value="F:hydrolase activity"/>
    <property type="evidence" value="ECO:0007669"/>
    <property type="project" value="UniProtKB-KW"/>
</dbReference>
<dbReference type="FunFam" id="1.10.340.70:FF:000001">
    <property type="entry name" value="Retrovirus-related Pol polyprotein from transposon gypsy-like Protein"/>
    <property type="match status" value="1"/>
</dbReference>
<dbReference type="Gene3D" id="2.40.50.40">
    <property type="match status" value="1"/>
</dbReference>
<evidence type="ECO:0000256" key="6">
    <source>
        <dbReference type="ARBA" id="ARBA00022918"/>
    </source>
</evidence>
<feature type="domain" description="Chromo" evidence="7">
    <location>
        <begin position="536"/>
        <end position="577"/>
    </location>
</feature>
<feature type="domain" description="Integrase catalytic" evidence="8">
    <location>
        <begin position="279"/>
        <end position="458"/>
    </location>
</feature>
<dbReference type="InterPro" id="IPR000953">
    <property type="entry name" value="Chromo/chromo_shadow_dom"/>
</dbReference>
<keyword evidence="10" id="KW-1185">Reference proteome</keyword>
<dbReference type="PANTHER" id="PTHR37984">
    <property type="entry name" value="PROTEIN CBG26694"/>
    <property type="match status" value="1"/>
</dbReference>
<dbReference type="InterPro" id="IPR023780">
    <property type="entry name" value="Chromo_domain"/>
</dbReference>
<keyword evidence="3" id="KW-0540">Nuclease</keyword>
<dbReference type="InterPro" id="IPR043502">
    <property type="entry name" value="DNA/RNA_pol_sf"/>
</dbReference>
<dbReference type="SUPFAM" id="SSF53098">
    <property type="entry name" value="Ribonuclease H-like"/>
    <property type="match status" value="1"/>
</dbReference>
<dbReference type="Gene3D" id="3.10.20.370">
    <property type="match status" value="1"/>
</dbReference>
<protein>
    <submittedName>
        <fullName evidence="9">Uncharacterized protein</fullName>
    </submittedName>
</protein>
<dbReference type="PROSITE" id="PS50013">
    <property type="entry name" value="CHROMO_2"/>
    <property type="match status" value="1"/>
</dbReference>
<dbReference type="PROSITE" id="PS50994">
    <property type="entry name" value="INTEGRASE"/>
    <property type="match status" value="1"/>
</dbReference>
<dbReference type="GO" id="GO:0003964">
    <property type="term" value="F:RNA-directed DNA polymerase activity"/>
    <property type="evidence" value="ECO:0007669"/>
    <property type="project" value="UniProtKB-KW"/>
</dbReference>
<keyword evidence="2" id="KW-0548">Nucleotidyltransferase</keyword>
<dbReference type="Pfam" id="PF17917">
    <property type="entry name" value="RT_RNaseH"/>
    <property type="match status" value="1"/>
</dbReference>
<name>A0AA38SET1_9ASTR</name>
<dbReference type="GO" id="GO:0015074">
    <property type="term" value="P:DNA integration"/>
    <property type="evidence" value="ECO:0007669"/>
    <property type="project" value="InterPro"/>
</dbReference>
<evidence type="ECO:0000256" key="5">
    <source>
        <dbReference type="ARBA" id="ARBA00022801"/>
    </source>
</evidence>
<dbReference type="AlphaFoldDB" id="A0AA38SET1"/>
<dbReference type="GO" id="GO:0003676">
    <property type="term" value="F:nucleic acid binding"/>
    <property type="evidence" value="ECO:0007669"/>
    <property type="project" value="InterPro"/>
</dbReference>
<evidence type="ECO:0000313" key="10">
    <source>
        <dbReference type="Proteomes" id="UP001172457"/>
    </source>
</evidence>
<dbReference type="CDD" id="cd09274">
    <property type="entry name" value="RNase_HI_RT_Ty3"/>
    <property type="match status" value="1"/>
</dbReference>
<dbReference type="InterPro" id="IPR041373">
    <property type="entry name" value="RT_RNaseH"/>
</dbReference>
<evidence type="ECO:0000313" key="9">
    <source>
        <dbReference type="EMBL" id="KAJ9541018.1"/>
    </source>
</evidence>
<evidence type="ECO:0000256" key="1">
    <source>
        <dbReference type="ARBA" id="ARBA00022679"/>
    </source>
</evidence>
<dbReference type="InterPro" id="IPR016197">
    <property type="entry name" value="Chromo-like_dom_sf"/>
</dbReference>
<comment type="caution">
    <text evidence="9">The sequence shown here is derived from an EMBL/GenBank/DDBJ whole genome shotgun (WGS) entry which is preliminary data.</text>
</comment>
<keyword evidence="6" id="KW-0695">RNA-directed DNA polymerase</keyword>
<evidence type="ECO:0000259" key="8">
    <source>
        <dbReference type="PROSITE" id="PS50994"/>
    </source>
</evidence>
<dbReference type="EMBL" id="JARYMX010000007">
    <property type="protein sequence ID" value="KAJ9541018.1"/>
    <property type="molecule type" value="Genomic_DNA"/>
</dbReference>
<reference evidence="9" key="1">
    <citation type="submission" date="2023-03" db="EMBL/GenBank/DDBJ databases">
        <title>Chromosome-scale reference genome and RAD-based genetic map of yellow starthistle (Centaurea solstitialis) reveal putative structural variation and QTLs associated with invader traits.</title>
        <authorList>
            <person name="Reatini B."/>
            <person name="Cang F.A."/>
            <person name="Jiang Q."/>
            <person name="Mckibben M.T.W."/>
            <person name="Barker M.S."/>
            <person name="Rieseberg L.H."/>
            <person name="Dlugosch K.M."/>
        </authorList>
    </citation>
    <scope>NUCLEOTIDE SEQUENCE</scope>
    <source>
        <strain evidence="9">CAN-66</strain>
        <tissue evidence="9">Leaf</tissue>
    </source>
</reference>
<dbReference type="PANTHER" id="PTHR37984:SF15">
    <property type="entry name" value="INTEGRASE CATALYTIC DOMAIN-CONTAINING PROTEIN"/>
    <property type="match status" value="1"/>
</dbReference>
<dbReference type="InterPro" id="IPR036397">
    <property type="entry name" value="RNaseH_sf"/>
</dbReference>
<dbReference type="InterPro" id="IPR012337">
    <property type="entry name" value="RNaseH-like_sf"/>
</dbReference>
<keyword evidence="5" id="KW-0378">Hydrolase</keyword>
<dbReference type="InterPro" id="IPR041588">
    <property type="entry name" value="Integrase_H2C2"/>
</dbReference>
<dbReference type="Gene3D" id="3.30.420.10">
    <property type="entry name" value="Ribonuclease H-like superfamily/Ribonuclease H"/>
    <property type="match status" value="1"/>
</dbReference>
<keyword evidence="1" id="KW-0808">Transferase</keyword>
<evidence type="ECO:0000259" key="7">
    <source>
        <dbReference type="PROSITE" id="PS50013"/>
    </source>
</evidence>
<dbReference type="SUPFAM" id="SSF54160">
    <property type="entry name" value="Chromo domain-like"/>
    <property type="match status" value="1"/>
</dbReference>
<dbReference type="InterPro" id="IPR050951">
    <property type="entry name" value="Retrovirus_Pol_polyprotein"/>
</dbReference>
<sequence length="603" mass="69147">MAINPLYMSFGLYSMASHSDIETFVLNWRPHLIKDDHDGDHEEAIREPFEVECNVSGKGIGAVLMQNRHPIAYFSKALSNNNLRKSTYEKELMALVLAIQHWRPYLLGRDFTVFTDQKSLRHLLQQRVASADQHNWMAKLLGYHFKVMYKPGRENSAAPGRENSAADALSRLPEEAKLMVMTSFPVWSQLQQIQDEIRKSKELQKDRLVLASNSAVIPDILTEFHSSVIGGHSGFLRTYKRIAMNIYWIGMKGAIQEYVKGCDTCQRQKYLASSPIGLLQPLPIPDQIWDDISMDFITGLPKSGGFEAVFVVVDRLSKYAHFILLKHPYTARKIAKIFAKEVVRLHGVPRSIVSDRDLLFISLFRQELFRLQGTALKMSSAYHPETDGQTEVVNLCLETYLRCFAAEQPKGWSQWISWAQLWVQQVAADLLDRDEALVQLKHHLTRAQQQMKKYADKRRKEEEFKVGEWVFLKLRPHRQQSVAGRINQITITCLSNVHPVFHISQLKRAVGDYRMEVSLPEGLEIMEDVDEPEDLLAVREVVLGGKPTRQYLVKWKGKTQDDVTWVDDEMLRSQFPQFSLEDKAAVKEVGNVRELETGAINSP</sequence>
<dbReference type="Proteomes" id="UP001172457">
    <property type="component" value="Chromosome 7"/>
</dbReference>
<dbReference type="InterPro" id="IPR001584">
    <property type="entry name" value="Integrase_cat-core"/>
</dbReference>
<dbReference type="GO" id="GO:0004519">
    <property type="term" value="F:endonuclease activity"/>
    <property type="evidence" value="ECO:0007669"/>
    <property type="project" value="UniProtKB-KW"/>
</dbReference>
<proteinExistence type="predicted"/>
<evidence type="ECO:0000256" key="4">
    <source>
        <dbReference type="ARBA" id="ARBA00022759"/>
    </source>
</evidence>
<organism evidence="9 10">
    <name type="scientific">Centaurea solstitialis</name>
    <name type="common">yellow star-thistle</name>
    <dbReference type="NCBI Taxonomy" id="347529"/>
    <lineage>
        <taxon>Eukaryota</taxon>
        <taxon>Viridiplantae</taxon>
        <taxon>Streptophyta</taxon>
        <taxon>Embryophyta</taxon>
        <taxon>Tracheophyta</taxon>
        <taxon>Spermatophyta</taxon>
        <taxon>Magnoliopsida</taxon>
        <taxon>eudicotyledons</taxon>
        <taxon>Gunneridae</taxon>
        <taxon>Pentapetalae</taxon>
        <taxon>asterids</taxon>
        <taxon>campanulids</taxon>
        <taxon>Asterales</taxon>
        <taxon>Asteraceae</taxon>
        <taxon>Carduoideae</taxon>
        <taxon>Cardueae</taxon>
        <taxon>Centaureinae</taxon>
        <taxon>Centaurea</taxon>
    </lineage>
</organism>